<protein>
    <submittedName>
        <fullName evidence="1">Uncharacterized protein</fullName>
    </submittedName>
</protein>
<dbReference type="EMBL" id="SPRO01000001">
    <property type="protein sequence ID" value="TIC34644.1"/>
    <property type="molecule type" value="Genomic_DNA"/>
</dbReference>
<accession>A0A4T0MA17</accession>
<comment type="caution">
    <text evidence="1">The sequence shown here is derived from an EMBL/GenBank/DDBJ whole genome shotgun (WGS) entry which is preliminary data.</text>
</comment>
<dbReference type="Proteomes" id="UP000305647">
    <property type="component" value="Unassembled WGS sequence"/>
</dbReference>
<organism evidence="1 2">
    <name type="scientific">Wallemia mellicola</name>
    <dbReference type="NCBI Taxonomy" id="1708541"/>
    <lineage>
        <taxon>Eukaryota</taxon>
        <taxon>Fungi</taxon>
        <taxon>Dikarya</taxon>
        <taxon>Basidiomycota</taxon>
        <taxon>Wallemiomycotina</taxon>
        <taxon>Wallemiomycetes</taxon>
        <taxon>Wallemiales</taxon>
        <taxon>Wallemiaceae</taxon>
        <taxon>Wallemia</taxon>
    </lineage>
</organism>
<proteinExistence type="predicted"/>
<reference evidence="1 2" key="1">
    <citation type="submission" date="2019-03" db="EMBL/GenBank/DDBJ databases">
        <title>Sequencing 25 genomes of Wallemia mellicola.</title>
        <authorList>
            <person name="Gostincar C."/>
        </authorList>
    </citation>
    <scope>NUCLEOTIDE SEQUENCE [LARGE SCALE GENOMIC DNA]</scope>
    <source>
        <strain evidence="1 2">EXF-8738</strain>
    </source>
</reference>
<dbReference type="AlphaFoldDB" id="A0A4T0MA17"/>
<sequence>MSVIETASTTTTLVNTNAVNDKSVKTYTTQRDCDINYTVAEAQEASQLSYMHIYDKGSACNIVARYDGSFAEKGAPITSTIYMDQWKKDTLAEWIQVTENKMKVTINGLVTYFDIMRDVERNNRQFKFTLFDGSTVTIDVYGNKYEAVGDKAGFVYASAKQSVRHAIPLMGHKYAAMTLHHAPEIDDNDSILITTAMLYTEARLRGLHSFVEGAKRRNMKQSGDSAMFMGGHNWAEKYK</sequence>
<evidence type="ECO:0000313" key="2">
    <source>
        <dbReference type="Proteomes" id="UP000305647"/>
    </source>
</evidence>
<evidence type="ECO:0000313" key="1">
    <source>
        <dbReference type="EMBL" id="TIC34644.1"/>
    </source>
</evidence>
<name>A0A4T0MA17_9BASI</name>
<gene>
    <name evidence="1" type="ORF">E3Q10_00187</name>
</gene>